<dbReference type="GO" id="GO:0004673">
    <property type="term" value="F:protein histidine kinase activity"/>
    <property type="evidence" value="ECO:0007669"/>
    <property type="project" value="UniProtKB-EC"/>
</dbReference>
<dbReference type="Gene3D" id="1.10.287.130">
    <property type="match status" value="1"/>
</dbReference>
<dbReference type="InterPro" id="IPR003660">
    <property type="entry name" value="HAMP_dom"/>
</dbReference>
<dbReference type="PANTHER" id="PTHR34220">
    <property type="entry name" value="SENSOR HISTIDINE KINASE YPDA"/>
    <property type="match status" value="1"/>
</dbReference>
<reference evidence="8 9" key="1">
    <citation type="submission" date="2024-09" db="EMBL/GenBank/DDBJ databases">
        <authorList>
            <person name="Sun Q."/>
            <person name="Mori K."/>
        </authorList>
    </citation>
    <scope>NUCLEOTIDE SEQUENCE [LARGE SCALE GENOMIC DNA]</scope>
    <source>
        <strain evidence="8 9">TISTR 2452</strain>
    </source>
</reference>
<dbReference type="EC" id="2.7.13.3" evidence="8"/>
<comment type="caution">
    <text evidence="8">The sequence shown here is derived from an EMBL/GenBank/DDBJ whole genome shotgun (WGS) entry which is preliminary data.</text>
</comment>
<dbReference type="Gene3D" id="3.30.450.20">
    <property type="entry name" value="PAS domain"/>
    <property type="match status" value="1"/>
</dbReference>
<keyword evidence="5 8" id="KW-0418">Kinase</keyword>
<evidence type="ECO:0000313" key="8">
    <source>
        <dbReference type="EMBL" id="MFB9330785.1"/>
    </source>
</evidence>
<sequence>MPFKLSIFNKILILLCLLLVPIVLLYSYSNQVSTGVIEREINKSNGSRLSFFVGQLNATADQLWKAAFNLGSDPDASKLMFKSIRNASYDVLITKELIAAKADLQSNTFGWNNEFTIFAPGTGQTITTNSSLRYDVHHLQSDQTESWTYRSIATDHGEGYHFIRYLTEPYMKKLDLNKANLIIEVAFSANNISTMLDQLRHGSSGNPILYHPDYEPITGTSYDRELLGQVVEKLHALRLAPSGYTEIEINGKPYIVTYEKSKALGWYLVDYTPLGELLQPITDSRNLFYASTGLLLALSLLAAALLYRNVQMPVRELILSVRKLKRGDYSARVSAKTNNEFQYLFDQFNHMAEEIQRLIESVFSEKLRVREATLKQLQSQINPHFLYNSFAFIQSMAQLENKEAIIAVTQRLSKYYRYTTRVENQTGSLGEELDLIRNYLDIHAMKMHRLQYEIDMPDDMLSMTLPRLLLQPIVENAIVHGIERKPGPGMIRMTGSKQDGVTEIVVDDNGAGLDPDRLMQLAAKLRKSMDDDMGCGLWNIRQRLVHQFGSASDLCLEASPLGGLRVTIRIIE</sequence>
<keyword evidence="3" id="KW-0597">Phosphoprotein</keyword>
<accession>A0ABV5KZX5</accession>
<dbReference type="InterPro" id="IPR003594">
    <property type="entry name" value="HATPase_dom"/>
</dbReference>
<name>A0ABV5KZX5_9BACL</name>
<dbReference type="SUPFAM" id="SSF158472">
    <property type="entry name" value="HAMP domain-like"/>
    <property type="match status" value="1"/>
</dbReference>
<evidence type="ECO:0000259" key="7">
    <source>
        <dbReference type="PROSITE" id="PS50885"/>
    </source>
</evidence>
<evidence type="ECO:0000256" key="4">
    <source>
        <dbReference type="ARBA" id="ARBA00022679"/>
    </source>
</evidence>
<dbReference type="InterPro" id="IPR050640">
    <property type="entry name" value="Bact_2-comp_sensor_kinase"/>
</dbReference>
<evidence type="ECO:0000256" key="6">
    <source>
        <dbReference type="ARBA" id="ARBA00023136"/>
    </source>
</evidence>
<organism evidence="8 9">
    <name type="scientific">Paenibacillus aurantiacus</name>
    <dbReference type="NCBI Taxonomy" id="1936118"/>
    <lineage>
        <taxon>Bacteria</taxon>
        <taxon>Bacillati</taxon>
        <taxon>Bacillota</taxon>
        <taxon>Bacilli</taxon>
        <taxon>Bacillales</taxon>
        <taxon>Paenibacillaceae</taxon>
        <taxon>Paenibacillus</taxon>
    </lineage>
</organism>
<dbReference type="Pfam" id="PF00672">
    <property type="entry name" value="HAMP"/>
    <property type="match status" value="1"/>
</dbReference>
<gene>
    <name evidence="8" type="ORF">ACFFSY_33005</name>
</gene>
<dbReference type="PROSITE" id="PS50885">
    <property type="entry name" value="HAMP"/>
    <property type="match status" value="1"/>
</dbReference>
<dbReference type="CDD" id="cd06225">
    <property type="entry name" value="HAMP"/>
    <property type="match status" value="1"/>
</dbReference>
<evidence type="ECO:0000256" key="3">
    <source>
        <dbReference type="ARBA" id="ARBA00022553"/>
    </source>
</evidence>
<evidence type="ECO:0000256" key="1">
    <source>
        <dbReference type="ARBA" id="ARBA00004651"/>
    </source>
</evidence>
<dbReference type="PANTHER" id="PTHR34220:SF9">
    <property type="entry name" value="SIGNAL TRANSDUCTION HISTIDINE KINASE INTERNAL REGION DOMAIN-CONTAINING PROTEIN"/>
    <property type="match status" value="1"/>
</dbReference>
<dbReference type="EMBL" id="JBHMDO010000054">
    <property type="protein sequence ID" value="MFB9330785.1"/>
    <property type="molecule type" value="Genomic_DNA"/>
</dbReference>
<dbReference type="SMART" id="SM00304">
    <property type="entry name" value="HAMP"/>
    <property type="match status" value="1"/>
</dbReference>
<dbReference type="InterPro" id="IPR036890">
    <property type="entry name" value="HATPase_C_sf"/>
</dbReference>
<dbReference type="Pfam" id="PF02518">
    <property type="entry name" value="HATPase_c"/>
    <property type="match status" value="1"/>
</dbReference>
<dbReference type="Proteomes" id="UP001589747">
    <property type="component" value="Unassembled WGS sequence"/>
</dbReference>
<dbReference type="InterPro" id="IPR010559">
    <property type="entry name" value="Sig_transdc_His_kin_internal"/>
</dbReference>
<dbReference type="Pfam" id="PF06580">
    <property type="entry name" value="His_kinase"/>
    <property type="match status" value="1"/>
</dbReference>
<proteinExistence type="predicted"/>
<dbReference type="RefSeq" id="WP_377502524.1">
    <property type="nucleotide sequence ID" value="NZ_JBHMDO010000054.1"/>
</dbReference>
<feature type="domain" description="HAMP" evidence="7">
    <location>
        <begin position="308"/>
        <end position="360"/>
    </location>
</feature>
<comment type="subcellular location">
    <subcellularLocation>
        <location evidence="1">Cell membrane</location>
        <topology evidence="1">Multi-pass membrane protein</topology>
    </subcellularLocation>
</comment>
<evidence type="ECO:0000256" key="2">
    <source>
        <dbReference type="ARBA" id="ARBA00022475"/>
    </source>
</evidence>
<dbReference type="SUPFAM" id="SSF55874">
    <property type="entry name" value="ATPase domain of HSP90 chaperone/DNA topoisomerase II/histidine kinase"/>
    <property type="match status" value="1"/>
</dbReference>
<protein>
    <submittedName>
        <fullName evidence="8">Sensor histidine kinase</fullName>
        <ecNumber evidence="8">2.7.13.3</ecNumber>
    </submittedName>
</protein>
<evidence type="ECO:0000313" key="9">
    <source>
        <dbReference type="Proteomes" id="UP001589747"/>
    </source>
</evidence>
<keyword evidence="4 8" id="KW-0808">Transferase</keyword>
<dbReference type="Gene3D" id="3.30.565.10">
    <property type="entry name" value="Histidine kinase-like ATPase, C-terminal domain"/>
    <property type="match status" value="1"/>
</dbReference>
<evidence type="ECO:0000256" key="5">
    <source>
        <dbReference type="ARBA" id="ARBA00022777"/>
    </source>
</evidence>
<keyword evidence="6" id="KW-0472">Membrane</keyword>
<keyword evidence="2" id="KW-1003">Cell membrane</keyword>
<keyword evidence="9" id="KW-1185">Reference proteome</keyword>